<proteinExistence type="predicted"/>
<sequence length="48" mass="5184">MAKVATVYHTPWYVREALLIITGHKGIAVRVKATGDDDTGSGLLKDKS</sequence>
<dbReference type="Proteomes" id="UP000234681">
    <property type="component" value="Chromosome 10"/>
</dbReference>
<name>A6HDF1_RAT</name>
<dbReference type="EMBL" id="CH473948">
    <property type="protein sequence ID" value="EDM04056.1"/>
    <property type="molecule type" value="Genomic_DNA"/>
</dbReference>
<dbReference type="AlphaFoldDB" id="A6HDF1"/>
<accession>A6HDF1</accession>
<evidence type="ECO:0000313" key="2">
    <source>
        <dbReference type="Proteomes" id="UP000234681"/>
    </source>
</evidence>
<evidence type="ECO:0000313" key="1">
    <source>
        <dbReference type="EMBL" id="EDM04056.1"/>
    </source>
</evidence>
<organism evidence="1 2">
    <name type="scientific">Rattus norvegicus</name>
    <name type="common">Rat</name>
    <dbReference type="NCBI Taxonomy" id="10116"/>
    <lineage>
        <taxon>Eukaryota</taxon>
        <taxon>Metazoa</taxon>
        <taxon>Chordata</taxon>
        <taxon>Craniata</taxon>
        <taxon>Vertebrata</taxon>
        <taxon>Euteleostomi</taxon>
        <taxon>Mammalia</taxon>
        <taxon>Eutheria</taxon>
        <taxon>Euarchontoglires</taxon>
        <taxon>Glires</taxon>
        <taxon>Rodentia</taxon>
        <taxon>Myomorpha</taxon>
        <taxon>Muroidea</taxon>
        <taxon>Muridae</taxon>
        <taxon>Murinae</taxon>
        <taxon>Rattus</taxon>
    </lineage>
</organism>
<gene>
    <name evidence="1" type="ORF">rCG_33824</name>
</gene>
<reference evidence="1 2" key="1">
    <citation type="submission" date="2005-07" db="EMBL/GenBank/DDBJ databases">
        <authorList>
            <person name="Mural R.J."/>
            <person name="Li P.W."/>
            <person name="Adams M.D."/>
            <person name="Amanatides P.G."/>
            <person name="Baden-Tillson H."/>
            <person name="Barnstead M."/>
            <person name="Chin S.H."/>
            <person name="Dew I."/>
            <person name="Evans C.A."/>
            <person name="Ferriera S."/>
            <person name="Flanigan M."/>
            <person name="Fosler C."/>
            <person name="Glodek A."/>
            <person name="Gu Z."/>
            <person name="Holt R.A."/>
            <person name="Jennings D."/>
            <person name="Kraft C.L."/>
            <person name="Lu F."/>
            <person name="Nguyen T."/>
            <person name="Nusskern D.R."/>
            <person name="Pfannkoch C.M."/>
            <person name="Sitter C."/>
            <person name="Sutton G.G."/>
            <person name="Venter J.C."/>
            <person name="Wang Z."/>
            <person name="Woodage T."/>
            <person name="Zheng X.H."/>
            <person name="Zhong F."/>
        </authorList>
    </citation>
    <scope>NUCLEOTIDE SEQUENCE [LARGE SCALE GENOMIC DNA]</scope>
    <source>
        <strain>BN</strain>
        <strain evidence="2">Sprague-Dawley</strain>
    </source>
</reference>
<protein>
    <submittedName>
        <fullName evidence="1">RCG33824</fullName>
    </submittedName>
</protein>